<evidence type="ECO:0000256" key="3">
    <source>
        <dbReference type="ARBA" id="ARBA00022801"/>
    </source>
</evidence>
<evidence type="ECO:0000259" key="10">
    <source>
        <dbReference type="PROSITE" id="PS50850"/>
    </source>
</evidence>
<dbReference type="GO" id="GO:0022857">
    <property type="term" value="F:transmembrane transporter activity"/>
    <property type="evidence" value="ECO:0007669"/>
    <property type="project" value="InterPro"/>
</dbReference>
<gene>
    <name evidence="11" type="ORF">CDV56_109484</name>
</gene>
<dbReference type="InterPro" id="IPR013736">
    <property type="entry name" value="Xaa-Pro_dipept_C"/>
</dbReference>
<dbReference type="PROSITE" id="PS50850">
    <property type="entry name" value="MFS"/>
    <property type="match status" value="1"/>
</dbReference>
<organism evidence="11 12">
    <name type="scientific">Aspergillus thermomutatus</name>
    <name type="common">Neosartorya pseudofischeri</name>
    <dbReference type="NCBI Taxonomy" id="41047"/>
    <lineage>
        <taxon>Eukaryota</taxon>
        <taxon>Fungi</taxon>
        <taxon>Dikarya</taxon>
        <taxon>Ascomycota</taxon>
        <taxon>Pezizomycotina</taxon>
        <taxon>Eurotiomycetes</taxon>
        <taxon>Eurotiomycetidae</taxon>
        <taxon>Eurotiales</taxon>
        <taxon>Aspergillaceae</taxon>
        <taxon>Aspergillus</taxon>
        <taxon>Aspergillus subgen. Fumigati</taxon>
    </lineage>
</organism>
<keyword evidence="7" id="KW-0624">Polysaccharide degradation</keyword>
<dbReference type="InterPro" id="IPR029058">
    <property type="entry name" value="AB_hydrolase_fold"/>
</dbReference>
<evidence type="ECO:0000256" key="1">
    <source>
        <dbReference type="ARBA" id="ARBA00004141"/>
    </source>
</evidence>
<feature type="region of interest" description="Disordered" evidence="8">
    <location>
        <begin position="599"/>
        <end position="640"/>
    </location>
</feature>
<feature type="transmembrane region" description="Helical" evidence="9">
    <location>
        <begin position="451"/>
        <end position="476"/>
    </location>
</feature>
<dbReference type="GO" id="GO:0005886">
    <property type="term" value="C:plasma membrane"/>
    <property type="evidence" value="ECO:0007669"/>
    <property type="project" value="TreeGrafter"/>
</dbReference>
<dbReference type="CDD" id="cd06179">
    <property type="entry name" value="MFS_TRI12_like"/>
    <property type="match status" value="1"/>
</dbReference>
<dbReference type="InterPro" id="IPR005829">
    <property type="entry name" value="Sugar_transporter_CS"/>
</dbReference>
<keyword evidence="12" id="KW-1185">Reference proteome</keyword>
<dbReference type="GO" id="GO:0000272">
    <property type="term" value="P:polysaccharide catabolic process"/>
    <property type="evidence" value="ECO:0007669"/>
    <property type="project" value="UniProtKB-KW"/>
</dbReference>
<dbReference type="PANTHER" id="PTHR23501">
    <property type="entry name" value="MAJOR FACILITATOR SUPERFAMILY"/>
    <property type="match status" value="1"/>
</dbReference>
<dbReference type="InterPro" id="IPR000383">
    <property type="entry name" value="Xaa-Pro-like_dom"/>
</dbReference>
<feature type="compositionally biased region" description="Basic and acidic residues" evidence="8">
    <location>
        <begin position="619"/>
        <end position="634"/>
    </location>
</feature>
<dbReference type="PROSITE" id="PS00216">
    <property type="entry name" value="SUGAR_TRANSPORT_1"/>
    <property type="match status" value="1"/>
</dbReference>
<dbReference type="InterPro" id="IPR005674">
    <property type="entry name" value="CocE/Ser_esterase"/>
</dbReference>
<dbReference type="Gene3D" id="3.40.50.1820">
    <property type="entry name" value="alpha/beta hydrolase"/>
    <property type="match status" value="1"/>
</dbReference>
<keyword evidence="2 9" id="KW-0812">Transmembrane</keyword>
<dbReference type="VEuPathDB" id="FungiDB:CDV56_109484"/>
<feature type="transmembrane region" description="Helical" evidence="9">
    <location>
        <begin position="126"/>
        <end position="143"/>
    </location>
</feature>
<accession>A0A397I0F9</accession>
<feature type="transmembrane region" description="Helical" evidence="9">
    <location>
        <begin position="60"/>
        <end position="79"/>
    </location>
</feature>
<feature type="transmembrane region" description="Helical" evidence="9">
    <location>
        <begin position="543"/>
        <end position="563"/>
    </location>
</feature>
<feature type="transmembrane region" description="Helical" evidence="9">
    <location>
        <begin position="149"/>
        <end position="171"/>
    </location>
</feature>
<evidence type="ECO:0000256" key="4">
    <source>
        <dbReference type="ARBA" id="ARBA00022989"/>
    </source>
</evidence>
<dbReference type="GO" id="GO:0008239">
    <property type="term" value="F:dipeptidyl-peptidase activity"/>
    <property type="evidence" value="ECO:0007669"/>
    <property type="project" value="InterPro"/>
</dbReference>
<feature type="transmembrane region" description="Helical" evidence="9">
    <location>
        <begin position="327"/>
        <end position="347"/>
    </location>
</feature>
<dbReference type="InterPro" id="IPR011701">
    <property type="entry name" value="MFS"/>
</dbReference>
<comment type="subcellular location">
    <subcellularLocation>
        <location evidence="1">Membrane</location>
        <topology evidence="1">Multi-pass membrane protein</topology>
    </subcellularLocation>
</comment>
<dbReference type="RefSeq" id="XP_026618386.1">
    <property type="nucleotide sequence ID" value="XM_026763103.1"/>
</dbReference>
<evidence type="ECO:0000313" key="11">
    <source>
        <dbReference type="EMBL" id="RHZ66783.1"/>
    </source>
</evidence>
<keyword evidence="5 9" id="KW-0472">Membrane</keyword>
<dbReference type="SUPFAM" id="SSF49785">
    <property type="entry name" value="Galactose-binding domain-like"/>
    <property type="match status" value="1"/>
</dbReference>
<dbReference type="Pfam" id="PF08530">
    <property type="entry name" value="PepX_C"/>
    <property type="match status" value="1"/>
</dbReference>
<evidence type="ECO:0000256" key="6">
    <source>
        <dbReference type="ARBA" id="ARBA00023277"/>
    </source>
</evidence>
<dbReference type="Gene3D" id="1.20.1250.20">
    <property type="entry name" value="MFS general substrate transporter like domains"/>
    <property type="match status" value="2"/>
</dbReference>
<dbReference type="Pfam" id="PF07690">
    <property type="entry name" value="MFS_1"/>
    <property type="match status" value="1"/>
</dbReference>
<feature type="transmembrane region" description="Helical" evidence="9">
    <location>
        <begin position="420"/>
        <end position="439"/>
    </location>
</feature>
<dbReference type="Proteomes" id="UP000215305">
    <property type="component" value="Unassembled WGS sequence"/>
</dbReference>
<dbReference type="GeneID" id="38131458"/>
<reference evidence="11" key="1">
    <citation type="submission" date="2018-08" db="EMBL/GenBank/DDBJ databases">
        <title>Draft genome sequence of azole-resistant Aspergillus thermomutatus (Neosartorya pseudofischeri) strain HMR AF 39, isolated from a human nasal aspirate.</title>
        <authorList>
            <person name="Parent-Michaud M."/>
            <person name="Dufresne P.J."/>
            <person name="Fournier E."/>
            <person name="Martineau C."/>
            <person name="Moreira S."/>
            <person name="Perkins V."/>
            <person name="De Repentigny L."/>
            <person name="Dufresne S.F."/>
        </authorList>
    </citation>
    <scope>NUCLEOTIDE SEQUENCE [LARGE SCALE GENOMIC DNA]</scope>
    <source>
        <strain evidence="11">HMR AF 39</strain>
    </source>
</reference>
<name>A0A397I0F9_ASPTH</name>
<dbReference type="PANTHER" id="PTHR23501:SF195">
    <property type="entry name" value="PEP5"/>
    <property type="match status" value="1"/>
</dbReference>
<keyword evidence="3" id="KW-0378">Hydrolase</keyword>
<dbReference type="Pfam" id="PF02129">
    <property type="entry name" value="Peptidase_S15"/>
    <property type="match status" value="1"/>
</dbReference>
<dbReference type="InterPro" id="IPR020846">
    <property type="entry name" value="MFS_dom"/>
</dbReference>
<protein>
    <recommendedName>
        <fullName evidence="10">Major facilitator superfamily (MFS) profile domain-containing protein</fullName>
    </recommendedName>
</protein>
<feature type="transmembrane region" description="Helical" evidence="9">
    <location>
        <begin position="216"/>
        <end position="237"/>
    </location>
</feature>
<keyword evidence="6" id="KW-0119">Carbohydrate metabolism</keyword>
<sequence length="1364" mass="151356">MNSSCSTLCDWINVPSMESKEIFSHQEDVRDTPPAADNVTCIPDPTEVVFNYQGITVQYILAYLSILLMAFAQMMLVVAPAAFSRDVTLAVGGAEKATWLAQLGVISTCALGPPISQAADYWGRKWFLVVSAVCGFSGSLIVARGHSIAMVLGGQLLTSLSTGTQALLYAVSSEILPRQYRPLAQGGLNVSLSLGAIVTLLAGSDLIRKYADGFRIMWYLMAGVFGASGVVCAIAYKPPKRPLQVSLRFVQKVKQLDWIGYGLFVAGIVLFNIALTWSDNPFSWKDSHILAPFILGILLIIGFIVYEKTGRKDGMFHHDLFAKDRNFAIAIGLIFVEGMAFYAANVYFPYEDSVLFESDPVKSGLRFSIVFLTAVVSSSAVALYSWRAKRLRLPLVLAFLLFVIFFALMSTITVSRSTALWGYPVLSGTGLGICLTLVVTAAQLSAPPELIAITSGLVICMRALGGSVGLPIYAAIFNSQARNLSSDIAAAVLPLGLSPDALPGFIAALIAHDEHALHSTTGQTIIMAVVDALKACYLQGFRYINITAAVISAVACLAAFFLIDPKDSFSMDVDAPLEKYIPPPFLDYCNFPSPRVKKQATSKERLTQEELEQPAVKSPGDRSHEREQGTKGEPEYPYGKKTVLGMNKEDAYTLISQSGGISSPSGAENVVFKTDQTTGPTQEDSPYDERWRGTRGFDLRVELDSLGAQFHGILPAEILCSLTNLCRLQVCPRFEYGTIEYAQFLSESAFYLLRKLELGGFPILWVHANPPEDETNMYPYRKQTRNTRKLPVGWQFAEGRRALQEEIIFDEVVEIPLRDGVKAGHRYKTPGHIGLKPIWEKWTRYVTDIDQTCGLRTNLTAISPQGFRIFDNIPFRLGLRESATSGLEKFEGPDPAEWCPRGYAIVNVDIRGTWDSEGDLYIEGSQMGLDGYDTVEFIAAQPWCNGAVSMCGNSWLATEQWATAIEKPPSLKCIAPWEGFTDKYRDLICRGGIPKYNFASFIFNKTIRGRNRREDIGGALAKWPLFNGYWEDKVYDTSGLTLPIYALASYSSGNHGSGTVRGWTRAASKDKWIRFHPTQEWFDLYTPRYIDDLQRFFDRYLKGIDNGWEKTPRARVSILTYGNRFEPGPKWDVPFADYPVPSTEYRKFYLQDSGKLATSPQANESSVTHHVDGYQAQASQFTLTFDKATTLVGHSKAELWMSCRDKDDMDVYVSIRKLSKSGEVLEHVNVPWEFLPEGVNTQHDVPMAQTVKYTGPTGILRASHRAQVPERSTPMIPYHPHDQEEKIPPGHVVNLEISLWPMGIHFEAGEGLLFRVQGFIDTSSDFPSHIDEKLDNLNEGRHTIHFGGKYDSTIIVPVVALPAQ</sequence>
<feature type="transmembrane region" description="Helical" evidence="9">
    <location>
        <begin position="183"/>
        <end position="204"/>
    </location>
</feature>
<evidence type="ECO:0000256" key="7">
    <source>
        <dbReference type="ARBA" id="ARBA00023326"/>
    </source>
</evidence>
<dbReference type="EMBL" id="NKHU02000010">
    <property type="protein sequence ID" value="RHZ66783.1"/>
    <property type="molecule type" value="Genomic_DNA"/>
</dbReference>
<dbReference type="SMART" id="SM00939">
    <property type="entry name" value="PepX_C"/>
    <property type="match status" value="1"/>
</dbReference>
<proteinExistence type="predicted"/>
<dbReference type="Gene3D" id="1.10.3020.20">
    <property type="match status" value="1"/>
</dbReference>
<dbReference type="InterPro" id="IPR008979">
    <property type="entry name" value="Galactose-bd-like_sf"/>
</dbReference>
<dbReference type="Gene3D" id="2.60.120.260">
    <property type="entry name" value="Galactose-binding domain-like"/>
    <property type="match status" value="1"/>
</dbReference>
<feature type="transmembrane region" description="Helical" evidence="9">
    <location>
        <begin position="393"/>
        <end position="414"/>
    </location>
</feature>
<feature type="transmembrane region" description="Helical" evidence="9">
    <location>
        <begin position="99"/>
        <end position="119"/>
    </location>
</feature>
<evidence type="ECO:0000256" key="5">
    <source>
        <dbReference type="ARBA" id="ARBA00023136"/>
    </source>
</evidence>
<evidence type="ECO:0000256" key="9">
    <source>
        <dbReference type="SAM" id="Phobius"/>
    </source>
</evidence>
<comment type="caution">
    <text evidence="11">The sequence shown here is derived from an EMBL/GenBank/DDBJ whole genome shotgun (WGS) entry which is preliminary data.</text>
</comment>
<feature type="transmembrane region" description="Helical" evidence="9">
    <location>
        <begin position="488"/>
        <end position="511"/>
    </location>
</feature>
<dbReference type="SUPFAM" id="SSF53474">
    <property type="entry name" value="alpha/beta-Hydrolases"/>
    <property type="match status" value="1"/>
</dbReference>
<dbReference type="OrthoDB" id="2578740at2759"/>
<keyword evidence="4 9" id="KW-1133">Transmembrane helix</keyword>
<feature type="transmembrane region" description="Helical" evidence="9">
    <location>
        <begin position="258"/>
        <end position="277"/>
    </location>
</feature>
<feature type="transmembrane region" description="Helical" evidence="9">
    <location>
        <begin position="289"/>
        <end position="306"/>
    </location>
</feature>
<feature type="domain" description="Major facilitator superfamily (MFS) profile" evidence="10">
    <location>
        <begin position="58"/>
        <end position="567"/>
    </location>
</feature>
<dbReference type="InterPro" id="IPR053791">
    <property type="entry name" value="MFS_Tri12-like"/>
</dbReference>
<dbReference type="SUPFAM" id="SSF103473">
    <property type="entry name" value="MFS general substrate transporter"/>
    <property type="match status" value="1"/>
</dbReference>
<dbReference type="InterPro" id="IPR036259">
    <property type="entry name" value="MFS_trans_sf"/>
</dbReference>
<feature type="transmembrane region" description="Helical" evidence="9">
    <location>
        <begin position="367"/>
        <end position="386"/>
    </location>
</feature>
<evidence type="ECO:0000256" key="8">
    <source>
        <dbReference type="SAM" id="MobiDB-lite"/>
    </source>
</evidence>
<dbReference type="NCBIfam" id="TIGR00976">
    <property type="entry name" value="CocE_NonD"/>
    <property type="match status" value="1"/>
</dbReference>
<evidence type="ECO:0000313" key="12">
    <source>
        <dbReference type="Proteomes" id="UP000215305"/>
    </source>
</evidence>
<evidence type="ECO:0000256" key="2">
    <source>
        <dbReference type="ARBA" id="ARBA00022692"/>
    </source>
</evidence>